<keyword evidence="5" id="KW-1185">Reference proteome</keyword>
<feature type="transmembrane region" description="Helical" evidence="2">
    <location>
        <begin position="193"/>
        <end position="215"/>
    </location>
</feature>
<feature type="transmembrane region" description="Helical" evidence="2">
    <location>
        <begin position="137"/>
        <end position="156"/>
    </location>
</feature>
<evidence type="ECO:0000259" key="3">
    <source>
        <dbReference type="Pfam" id="PF10110"/>
    </source>
</evidence>
<feature type="transmembrane region" description="Helical" evidence="2">
    <location>
        <begin position="265"/>
        <end position="293"/>
    </location>
</feature>
<feature type="transmembrane region" description="Helical" evidence="2">
    <location>
        <begin position="367"/>
        <end position="394"/>
    </location>
</feature>
<dbReference type="EMBL" id="BNED01000005">
    <property type="protein sequence ID" value="GHI79836.1"/>
    <property type="molecule type" value="Genomic_DNA"/>
</dbReference>
<dbReference type="Pfam" id="PF10110">
    <property type="entry name" value="GPDPase_memb"/>
    <property type="match status" value="1"/>
</dbReference>
<dbReference type="Proteomes" id="UP000608522">
    <property type="component" value="Unassembled WGS sequence"/>
</dbReference>
<protein>
    <submittedName>
        <fullName evidence="4">Membrane protein</fullName>
    </submittedName>
</protein>
<accession>A0ABQ3THF5</accession>
<evidence type="ECO:0000256" key="1">
    <source>
        <dbReference type="SAM" id="MobiDB-lite"/>
    </source>
</evidence>
<feature type="domain" description="Glycerophosphoryl diester phosphodiesterase membrane" evidence="3">
    <location>
        <begin position="258"/>
        <end position="396"/>
    </location>
</feature>
<keyword evidence="2" id="KW-0472">Membrane</keyword>
<feature type="transmembrane region" description="Helical" evidence="2">
    <location>
        <begin position="314"/>
        <end position="347"/>
    </location>
</feature>
<dbReference type="InterPro" id="IPR018476">
    <property type="entry name" value="GlyceroP-diester-Pdiesterase_M"/>
</dbReference>
<dbReference type="PANTHER" id="PTHR33133:SF1">
    <property type="entry name" value="EXPRESSED PROTEIN-RELATED"/>
    <property type="match status" value="1"/>
</dbReference>
<feature type="region of interest" description="Disordered" evidence="1">
    <location>
        <begin position="1"/>
        <end position="109"/>
    </location>
</feature>
<reference evidence="5" key="1">
    <citation type="submission" date="2023-07" db="EMBL/GenBank/DDBJ databases">
        <title>Whole genome shotgun sequence of Streptomyces spororaveus NBRC 15456.</title>
        <authorList>
            <person name="Komaki H."/>
            <person name="Tamura T."/>
        </authorList>
    </citation>
    <scope>NUCLEOTIDE SEQUENCE [LARGE SCALE GENOMIC DNA]</scope>
    <source>
        <strain evidence="5">NBRC 15456</strain>
    </source>
</reference>
<dbReference type="PANTHER" id="PTHR33133">
    <property type="entry name" value="OS08G0107100 PROTEIN-RELATED"/>
    <property type="match status" value="1"/>
</dbReference>
<dbReference type="RefSeq" id="WP_202201334.1">
    <property type="nucleotide sequence ID" value="NZ_BAAATO010000030.1"/>
</dbReference>
<feature type="transmembrane region" description="Helical" evidence="2">
    <location>
        <begin position="235"/>
        <end position="259"/>
    </location>
</feature>
<gene>
    <name evidence="4" type="ORF">Sspor_53970</name>
</gene>
<comment type="caution">
    <text evidence="4">The sequence shown here is derived from an EMBL/GenBank/DDBJ whole genome shotgun (WGS) entry which is preliminary data.</text>
</comment>
<organism evidence="4 5">
    <name type="scientific">Streptomyces spororaveus</name>
    <dbReference type="NCBI Taxonomy" id="284039"/>
    <lineage>
        <taxon>Bacteria</taxon>
        <taxon>Bacillati</taxon>
        <taxon>Actinomycetota</taxon>
        <taxon>Actinomycetes</taxon>
        <taxon>Kitasatosporales</taxon>
        <taxon>Streptomycetaceae</taxon>
        <taxon>Streptomyces</taxon>
    </lineage>
</organism>
<evidence type="ECO:0000313" key="4">
    <source>
        <dbReference type="EMBL" id="GHI79836.1"/>
    </source>
</evidence>
<evidence type="ECO:0000313" key="5">
    <source>
        <dbReference type="Proteomes" id="UP000608522"/>
    </source>
</evidence>
<feature type="compositionally biased region" description="Low complexity" evidence="1">
    <location>
        <begin position="57"/>
        <end position="94"/>
    </location>
</feature>
<keyword evidence="2" id="KW-0812">Transmembrane</keyword>
<keyword evidence="2" id="KW-1133">Transmembrane helix</keyword>
<proteinExistence type="predicted"/>
<sequence>MNDSPGWATPGSSPSDDERPGTDGGAQQPTPPAQPAQPVGDPKWSAEQPPPGQWSSPGTTPEAPQTAQTPPQPTTGWGQQPGTPQAGQYGSQYGYQGGPGQWGQPPAAKPGVIPLRPLGLGEILDGAIATMRTHWRAVLPITLVVATVVQVISVIVQKIMLDDFAISADPDAGPEELIDSIGSSLGASAVIQFIQALGTIVVTALLTMVFSRAVLGQHSSVSDAWREARPQLLRLIGLTLLMALGAVLLGAVLVLPGILTDTVGLAVLGFVLWLPLLVWLGVKFSLASPALMLEKSTVFKAFARSSKLVKDTWWRIFGITVLTTIIAGFISAMIVVPFQILGVFAFGGGLDALADGDSTGMTNWGALIAPAIGLIIAQTIVMPFQSGVTVLLYVDQRIRREGLDLELARAAGLENYGTTGG</sequence>
<name>A0ABQ3THF5_9ACTN</name>
<evidence type="ECO:0000256" key="2">
    <source>
        <dbReference type="SAM" id="Phobius"/>
    </source>
</evidence>